<feature type="compositionally biased region" description="Basic residues" evidence="1">
    <location>
        <begin position="256"/>
        <end position="266"/>
    </location>
</feature>
<feature type="region of interest" description="Disordered" evidence="1">
    <location>
        <begin position="133"/>
        <end position="152"/>
    </location>
</feature>
<feature type="region of interest" description="Disordered" evidence="1">
    <location>
        <begin position="246"/>
        <end position="285"/>
    </location>
</feature>
<proteinExistence type="predicted"/>
<dbReference type="Proteomes" id="UP000247569">
    <property type="component" value="Unassembled WGS sequence"/>
</dbReference>
<keyword evidence="3" id="KW-1185">Reference proteome</keyword>
<organism evidence="2 3">
    <name type="scientific">Nocardia tenerifensis</name>
    <dbReference type="NCBI Taxonomy" id="228006"/>
    <lineage>
        <taxon>Bacteria</taxon>
        <taxon>Bacillati</taxon>
        <taxon>Actinomycetota</taxon>
        <taxon>Actinomycetes</taxon>
        <taxon>Mycobacteriales</taxon>
        <taxon>Nocardiaceae</taxon>
        <taxon>Nocardia</taxon>
    </lineage>
</organism>
<evidence type="ECO:0000313" key="2">
    <source>
        <dbReference type="EMBL" id="PXX68388.1"/>
    </source>
</evidence>
<sequence length="285" mass="30498">MQGAEPGGRDAPCAARPGVLGSRPVDELYSSGVQLVRPRSGPAATAALRWRLDSAPTSTARARCARCTPPQRCPHSPNPSSGPVDPAARPRSRSCGRGRGRRRSHLLCNAGPIRFEPPDLSVLTSTLDNRGAEWDPRSMIDPRSTTDPSTEFDLPKVTEHAAVTESSRDVAGSTVTKSFAGAGLREGSAPAGIRAEFAYPTDLFDRSLASPRLSRVGAAHFAPVESAARIRERRANEWITLRVFASGEAASPAPPRRARSRLHARARRGEEAPPSRARTTEPPPV</sequence>
<dbReference type="AlphaFoldDB" id="A0A318K4X3"/>
<comment type="caution">
    <text evidence="2">The sequence shown here is derived from an EMBL/GenBank/DDBJ whole genome shotgun (WGS) entry which is preliminary data.</text>
</comment>
<reference evidence="2 3" key="1">
    <citation type="submission" date="2018-05" db="EMBL/GenBank/DDBJ databases">
        <title>Genomic Encyclopedia of Type Strains, Phase IV (KMG-IV): sequencing the most valuable type-strain genomes for metagenomic binning, comparative biology and taxonomic classification.</title>
        <authorList>
            <person name="Goeker M."/>
        </authorList>
    </citation>
    <scope>NUCLEOTIDE SEQUENCE [LARGE SCALE GENOMIC DNA]</scope>
    <source>
        <strain evidence="2 3">DSM 44704</strain>
    </source>
</reference>
<gene>
    <name evidence="2" type="ORF">DFR70_10268</name>
</gene>
<feature type="compositionally biased region" description="Basic residues" evidence="1">
    <location>
        <begin position="90"/>
        <end position="103"/>
    </location>
</feature>
<protein>
    <submittedName>
        <fullName evidence="2">Uncharacterized protein</fullName>
    </submittedName>
</protein>
<evidence type="ECO:0000256" key="1">
    <source>
        <dbReference type="SAM" id="MobiDB-lite"/>
    </source>
</evidence>
<feature type="region of interest" description="Disordered" evidence="1">
    <location>
        <begin position="1"/>
        <end position="25"/>
    </location>
</feature>
<feature type="region of interest" description="Disordered" evidence="1">
    <location>
        <begin position="52"/>
        <end position="103"/>
    </location>
</feature>
<evidence type="ECO:0000313" key="3">
    <source>
        <dbReference type="Proteomes" id="UP000247569"/>
    </source>
</evidence>
<dbReference type="EMBL" id="QJKF01000002">
    <property type="protein sequence ID" value="PXX68388.1"/>
    <property type="molecule type" value="Genomic_DNA"/>
</dbReference>
<name>A0A318K4X3_9NOCA</name>
<accession>A0A318K4X3</accession>